<keyword evidence="3" id="KW-1185">Reference proteome</keyword>
<dbReference type="VEuPathDB" id="FungiDB:AeMF1_010110"/>
<feature type="region of interest" description="Disordered" evidence="1">
    <location>
        <begin position="782"/>
        <end position="813"/>
    </location>
</feature>
<gene>
    <name evidence="2" type="ORF">Ae201684_008737</name>
</gene>
<dbReference type="EMBL" id="VJMJ01000109">
    <property type="protein sequence ID" value="KAF0734668.1"/>
    <property type="molecule type" value="Genomic_DNA"/>
</dbReference>
<proteinExistence type="predicted"/>
<sequence length="827" mass="92538">MQVCVQSAAPVLVLREGCVPKTLSVDSFFTVDEDLCLVRQKCFVPPEFPSDAAFRLAFCTAFHNERTIEQLNQRFEQLTATNPEHGILRMYLNTLVRMRDDNDHAILTWKMLKQEFIAFAAMPEHLRVLLASSTLHQQDDNDEILLVQVVSKKFPSYELNVSKTQFRKSSHVIDRFLDHAANSYYTNGTLTFQPAGAGHSSEVLIITDDVEAYDAVKCYDHLSQPVVERLVRFAKDPDAVDRRLRLSDAYSKIDKATNLCSDEINDLYTSELKRSVQLLDQAKQFELAQVTTVLEQALANDLAALHAMHAAALQTERTKIHCKYSGQRDILVERIEIERQKALELYRDSTDVTLLELEHAMAVNNQQVEAVFGSSDCLLPLLILADDFECTKLRKSCIHYLTEPGRFAQFALRRELTCPLLASSTILGLLQHLSDQDAQDLKGSPTFPFADLLVREVHTRLIALTKQLEALSHDALRQIMRFASSGNNADSGLPLDKIKLGEAARAYPFILTKELERRRQFSSVKLNASLVSCHMNLTDDELAAELVATNRYCTALGTKARRAGEFVKWMFEARIEEMDAGGGSIAIGWEVPRKALQWNPSDRPGSDGRPASPRGLMPRFGEMNGYGVVLPGMTASEDGSSFGIMWQTEASLHGDGMGILYINGKQHSGVPCFCRGDVVGCTINQDASEPHVEFYLNGQLAIPVPHPSDTKNKHYDDHDRTMAVHSKLSIRHANYELFPAVTLFSSNNPNARVRFNFRGHFEFPIPGFDPYGAELLDLIDLASSPHKSPPGSPGHGDKSPMQKSSGSWNRLHRALSRKVSLRLQVDK</sequence>
<reference evidence="2 3" key="1">
    <citation type="submission" date="2019-07" db="EMBL/GenBank/DDBJ databases">
        <title>Genomics analysis of Aphanomyces spp. identifies a new class of oomycete effector associated with host adaptation.</title>
        <authorList>
            <person name="Gaulin E."/>
        </authorList>
    </citation>
    <scope>NUCLEOTIDE SEQUENCE [LARGE SCALE GENOMIC DNA]</scope>
    <source>
        <strain evidence="2 3">ATCC 201684</strain>
    </source>
</reference>
<accession>A0A6G0X400</accession>
<evidence type="ECO:0000313" key="3">
    <source>
        <dbReference type="Proteomes" id="UP000481153"/>
    </source>
</evidence>
<dbReference type="Gene3D" id="2.60.120.920">
    <property type="match status" value="1"/>
</dbReference>
<evidence type="ECO:0000313" key="2">
    <source>
        <dbReference type="EMBL" id="KAF0734668.1"/>
    </source>
</evidence>
<dbReference type="Proteomes" id="UP000481153">
    <property type="component" value="Unassembled WGS sequence"/>
</dbReference>
<name>A0A6G0X400_9STRA</name>
<organism evidence="2 3">
    <name type="scientific">Aphanomyces euteiches</name>
    <dbReference type="NCBI Taxonomy" id="100861"/>
    <lineage>
        <taxon>Eukaryota</taxon>
        <taxon>Sar</taxon>
        <taxon>Stramenopiles</taxon>
        <taxon>Oomycota</taxon>
        <taxon>Saprolegniomycetes</taxon>
        <taxon>Saprolegniales</taxon>
        <taxon>Verrucalvaceae</taxon>
        <taxon>Aphanomyces</taxon>
    </lineage>
</organism>
<evidence type="ECO:0000256" key="1">
    <source>
        <dbReference type="SAM" id="MobiDB-lite"/>
    </source>
</evidence>
<evidence type="ECO:0008006" key="4">
    <source>
        <dbReference type="Google" id="ProtNLM"/>
    </source>
</evidence>
<dbReference type="InterPro" id="IPR043136">
    <property type="entry name" value="B30.2/SPRY_sf"/>
</dbReference>
<dbReference type="AlphaFoldDB" id="A0A6G0X400"/>
<comment type="caution">
    <text evidence="2">The sequence shown here is derived from an EMBL/GenBank/DDBJ whole genome shotgun (WGS) entry which is preliminary data.</text>
</comment>
<protein>
    <recommendedName>
        <fullName evidence="4">SPRY domain-containing protein</fullName>
    </recommendedName>
</protein>